<evidence type="ECO:0000256" key="3">
    <source>
        <dbReference type="ARBA" id="ARBA00011950"/>
    </source>
</evidence>
<proteinExistence type="inferred from homology"/>
<dbReference type="Pfam" id="PF02391">
    <property type="entry name" value="MoaE"/>
    <property type="match status" value="1"/>
</dbReference>
<dbReference type="RefSeq" id="WP_179786780.1">
    <property type="nucleotide sequence ID" value="NZ_BAAARR010000003.1"/>
</dbReference>
<dbReference type="InterPro" id="IPR003448">
    <property type="entry name" value="Mopterin_biosynth_MoaE"/>
</dbReference>
<evidence type="ECO:0000256" key="9">
    <source>
        <dbReference type="ARBA" id="ARBA00072424"/>
    </source>
</evidence>
<dbReference type="AlphaFoldDB" id="A0A852ZKQ4"/>
<dbReference type="SUPFAM" id="SSF54690">
    <property type="entry name" value="Molybdopterin synthase subunit MoaE"/>
    <property type="match status" value="1"/>
</dbReference>
<organism evidence="14 15">
    <name type="scientific">Actinopolymorpha rutila</name>
    <dbReference type="NCBI Taxonomy" id="446787"/>
    <lineage>
        <taxon>Bacteria</taxon>
        <taxon>Bacillati</taxon>
        <taxon>Actinomycetota</taxon>
        <taxon>Actinomycetes</taxon>
        <taxon>Propionibacteriales</taxon>
        <taxon>Actinopolymorphaceae</taxon>
        <taxon>Actinopolymorpha</taxon>
    </lineage>
</organism>
<evidence type="ECO:0000256" key="4">
    <source>
        <dbReference type="ARBA" id="ARBA00022679"/>
    </source>
</evidence>
<keyword evidence="4 14" id="KW-0808">Transferase</keyword>
<evidence type="ECO:0000256" key="10">
    <source>
        <dbReference type="ARBA" id="ARBA00076955"/>
    </source>
</evidence>
<protein>
    <recommendedName>
        <fullName evidence="9">Molybdopterin synthase catalytic subunit 1</fullName>
        <ecNumber evidence="3">2.8.1.12</ecNumber>
    </recommendedName>
    <alternativeName>
        <fullName evidence="13">MPT synthase subunit 2 1</fullName>
    </alternativeName>
    <alternativeName>
        <fullName evidence="10">Molybdenum cofactor biosynthesis protein E 1</fullName>
    </alternativeName>
    <alternativeName>
        <fullName evidence="11">Molybdopterin-converting factor large subunit 1</fullName>
    </alternativeName>
    <alternativeName>
        <fullName evidence="12">Molybdopterin-converting factor subunit 2 1</fullName>
    </alternativeName>
</protein>
<comment type="similarity">
    <text evidence="2">Belongs to the MoaE family.</text>
</comment>
<evidence type="ECO:0000256" key="7">
    <source>
        <dbReference type="ARBA" id="ARBA00026066"/>
    </source>
</evidence>
<dbReference type="FunFam" id="3.90.1170.40:FF:000004">
    <property type="entry name" value="Molybdopterin biosynthesis protein MoeE"/>
    <property type="match status" value="1"/>
</dbReference>
<evidence type="ECO:0000256" key="12">
    <source>
        <dbReference type="ARBA" id="ARBA00080680"/>
    </source>
</evidence>
<keyword evidence="15" id="KW-1185">Reference proteome</keyword>
<dbReference type="CDD" id="cd00756">
    <property type="entry name" value="MoaE"/>
    <property type="match status" value="1"/>
</dbReference>
<sequence length="155" mass="16469">MTDSTEHTAATATAPDQIRLLDLRETPLSADEVLTAIADPRAGGFCLFVGAVRDHDEGRSVTELGYEAHPLALRELRAVAEEVVAAHPVCGLAAVHRTGDLAVGEAAVVVGVSAPHRDAAFAAARMLIDDLKARVPLWKHQRFTDGDAEWVGAQD</sequence>
<accession>A0A852ZKQ4</accession>
<reference evidence="14 15" key="1">
    <citation type="submission" date="2020-07" db="EMBL/GenBank/DDBJ databases">
        <title>Sequencing the genomes of 1000 actinobacteria strains.</title>
        <authorList>
            <person name="Klenk H.-P."/>
        </authorList>
    </citation>
    <scope>NUCLEOTIDE SEQUENCE [LARGE SCALE GENOMIC DNA]</scope>
    <source>
        <strain evidence="14 15">DSM 18448</strain>
    </source>
</reference>
<evidence type="ECO:0000256" key="1">
    <source>
        <dbReference type="ARBA" id="ARBA00005046"/>
    </source>
</evidence>
<dbReference type="Proteomes" id="UP000579605">
    <property type="component" value="Unassembled WGS sequence"/>
</dbReference>
<dbReference type="EMBL" id="JACBZH010000001">
    <property type="protein sequence ID" value="NYH88966.1"/>
    <property type="molecule type" value="Genomic_DNA"/>
</dbReference>
<dbReference type="PANTHER" id="PTHR23404">
    <property type="entry name" value="MOLYBDOPTERIN SYNTHASE RELATED"/>
    <property type="match status" value="1"/>
</dbReference>
<evidence type="ECO:0000256" key="11">
    <source>
        <dbReference type="ARBA" id="ARBA00078352"/>
    </source>
</evidence>
<evidence type="ECO:0000256" key="13">
    <source>
        <dbReference type="ARBA" id="ARBA00080739"/>
    </source>
</evidence>
<gene>
    <name evidence="14" type="ORF">F4554_001604</name>
</gene>
<comment type="catalytic activity">
    <reaction evidence="8">
        <text>2 [molybdopterin-synthase sulfur-carrier protein]-C-terminal-Gly-aminoethanethioate + cyclic pyranopterin phosphate + H2O = molybdopterin + 2 [molybdopterin-synthase sulfur-carrier protein]-C-terminal Gly-Gly + 2 H(+)</text>
        <dbReference type="Rhea" id="RHEA:26333"/>
        <dbReference type="Rhea" id="RHEA-COMP:12202"/>
        <dbReference type="Rhea" id="RHEA-COMP:19907"/>
        <dbReference type="ChEBI" id="CHEBI:15377"/>
        <dbReference type="ChEBI" id="CHEBI:15378"/>
        <dbReference type="ChEBI" id="CHEBI:58698"/>
        <dbReference type="ChEBI" id="CHEBI:59648"/>
        <dbReference type="ChEBI" id="CHEBI:90778"/>
        <dbReference type="ChEBI" id="CHEBI:232372"/>
        <dbReference type="EC" id="2.8.1.12"/>
    </reaction>
</comment>
<dbReference type="EC" id="2.8.1.12" evidence="3"/>
<comment type="pathway">
    <text evidence="1">Cofactor biosynthesis; molybdopterin biosynthesis.</text>
</comment>
<comment type="subunit">
    <text evidence="7">Heterotetramer of 2 MoaD subunits and 2 MoaE subunits. Also stable as homodimer. The enzyme changes between these two forms during catalysis.</text>
</comment>
<dbReference type="GO" id="GO:0030366">
    <property type="term" value="F:molybdopterin synthase activity"/>
    <property type="evidence" value="ECO:0007669"/>
    <property type="project" value="UniProtKB-EC"/>
</dbReference>
<evidence type="ECO:0000256" key="6">
    <source>
        <dbReference type="ARBA" id="ARBA00025448"/>
    </source>
</evidence>
<keyword evidence="5" id="KW-0501">Molybdenum cofactor biosynthesis</keyword>
<evidence type="ECO:0000256" key="8">
    <source>
        <dbReference type="ARBA" id="ARBA00049878"/>
    </source>
</evidence>
<evidence type="ECO:0000313" key="14">
    <source>
        <dbReference type="EMBL" id="NYH88966.1"/>
    </source>
</evidence>
<comment type="caution">
    <text evidence="14">The sequence shown here is derived from an EMBL/GenBank/DDBJ whole genome shotgun (WGS) entry which is preliminary data.</text>
</comment>
<name>A0A852ZKQ4_9ACTN</name>
<evidence type="ECO:0000256" key="2">
    <source>
        <dbReference type="ARBA" id="ARBA00005426"/>
    </source>
</evidence>
<dbReference type="Gene3D" id="3.90.1170.40">
    <property type="entry name" value="Molybdopterin biosynthesis MoaE subunit"/>
    <property type="match status" value="1"/>
</dbReference>
<comment type="function">
    <text evidence="6">Converts molybdopterin precursor Z into molybdopterin. This requires the incorporation of two sulfur atoms into precursor Z to generate a dithiolene group. The sulfur is provided by MoaD.</text>
</comment>
<dbReference type="InterPro" id="IPR036563">
    <property type="entry name" value="MoaE_sf"/>
</dbReference>
<dbReference type="GO" id="GO:0006777">
    <property type="term" value="P:Mo-molybdopterin cofactor biosynthetic process"/>
    <property type="evidence" value="ECO:0007669"/>
    <property type="project" value="UniProtKB-KW"/>
</dbReference>
<evidence type="ECO:0000313" key="15">
    <source>
        <dbReference type="Proteomes" id="UP000579605"/>
    </source>
</evidence>
<evidence type="ECO:0000256" key="5">
    <source>
        <dbReference type="ARBA" id="ARBA00023150"/>
    </source>
</evidence>